<evidence type="ECO:0000256" key="1">
    <source>
        <dbReference type="SAM" id="MobiDB-lite"/>
    </source>
</evidence>
<accession>A0A8H7DTD9</accession>
<keyword evidence="3" id="KW-1185">Reference proteome</keyword>
<dbReference type="GeneID" id="59378562"/>
<sequence>MSSQPIASTSSSAQPNAQSYYRPKGHNQSQDANQGSSMVPSPAIQHGADVILQLIESEKAAIAKNYERELSSLRYTNEQLLLQYTKVKTDVKPEVVSSVELETRLHLLQKQFDEYRVSTAKELNAAVTAAKTDSGDVLKGISKRLGEKEAQMNALNMALDRAGLCQDHQGLLRFSGEWQSFVEGLLRMPDGQTTVPPEQYPLDPCSLLRFLQNTHKTYLSTIRHMQEKCTAAEKERDELRVLLANSQVDPAMRMQSLEVPDGNALALVKAHPSDSEN</sequence>
<organism evidence="2 3">
    <name type="scientific">Pleurotus ostreatus</name>
    <name type="common">Oyster mushroom</name>
    <name type="synonym">White-rot fungus</name>
    <dbReference type="NCBI Taxonomy" id="5322"/>
    <lineage>
        <taxon>Eukaryota</taxon>
        <taxon>Fungi</taxon>
        <taxon>Dikarya</taxon>
        <taxon>Basidiomycota</taxon>
        <taxon>Agaricomycotina</taxon>
        <taxon>Agaricomycetes</taxon>
        <taxon>Agaricomycetidae</taxon>
        <taxon>Agaricales</taxon>
        <taxon>Pleurotineae</taxon>
        <taxon>Pleurotaceae</taxon>
        <taxon>Pleurotus</taxon>
    </lineage>
</organism>
<evidence type="ECO:0000313" key="3">
    <source>
        <dbReference type="Proteomes" id="UP000623687"/>
    </source>
</evidence>
<dbReference type="VEuPathDB" id="FungiDB:PC9H_008744"/>
<gene>
    <name evidence="2" type="ORF">PC9H_008744</name>
</gene>
<comment type="caution">
    <text evidence="2">The sequence shown here is derived from an EMBL/GenBank/DDBJ whole genome shotgun (WGS) entry which is preliminary data.</text>
</comment>
<dbReference type="EMBL" id="JACETU010000006">
    <property type="protein sequence ID" value="KAF7426376.1"/>
    <property type="molecule type" value="Genomic_DNA"/>
</dbReference>
<dbReference type="OrthoDB" id="2927380at2759"/>
<feature type="compositionally biased region" description="Low complexity" evidence="1">
    <location>
        <begin position="1"/>
        <end position="15"/>
    </location>
</feature>
<feature type="compositionally biased region" description="Polar residues" evidence="1">
    <location>
        <begin position="26"/>
        <end position="39"/>
    </location>
</feature>
<dbReference type="RefSeq" id="XP_036629680.1">
    <property type="nucleotide sequence ID" value="XM_036778252.1"/>
</dbReference>
<dbReference type="AlphaFoldDB" id="A0A8H7DTD9"/>
<protein>
    <submittedName>
        <fullName evidence="2">Uncharacterized protein</fullName>
    </submittedName>
</protein>
<name>A0A8H7DTD9_PLEOS</name>
<feature type="region of interest" description="Disordered" evidence="1">
    <location>
        <begin position="1"/>
        <end position="42"/>
    </location>
</feature>
<dbReference type="Proteomes" id="UP000623687">
    <property type="component" value="Unassembled WGS sequence"/>
</dbReference>
<proteinExistence type="predicted"/>
<reference evidence="2" key="1">
    <citation type="submission" date="2019-07" db="EMBL/GenBank/DDBJ databases">
        <authorList>
            <person name="Palmer J.M."/>
        </authorList>
    </citation>
    <scope>NUCLEOTIDE SEQUENCE</scope>
    <source>
        <strain evidence="2">PC9</strain>
    </source>
</reference>
<evidence type="ECO:0000313" key="2">
    <source>
        <dbReference type="EMBL" id="KAF7426376.1"/>
    </source>
</evidence>